<organism evidence="1 2">
    <name type="scientific">Araneus ventricosus</name>
    <name type="common">Orbweaver spider</name>
    <name type="synonym">Epeira ventricosa</name>
    <dbReference type="NCBI Taxonomy" id="182803"/>
    <lineage>
        <taxon>Eukaryota</taxon>
        <taxon>Metazoa</taxon>
        <taxon>Ecdysozoa</taxon>
        <taxon>Arthropoda</taxon>
        <taxon>Chelicerata</taxon>
        <taxon>Arachnida</taxon>
        <taxon>Araneae</taxon>
        <taxon>Araneomorphae</taxon>
        <taxon>Entelegynae</taxon>
        <taxon>Araneoidea</taxon>
        <taxon>Araneidae</taxon>
        <taxon>Araneus</taxon>
    </lineage>
</organism>
<evidence type="ECO:0000313" key="2">
    <source>
        <dbReference type="Proteomes" id="UP000499080"/>
    </source>
</evidence>
<dbReference type="AlphaFoldDB" id="A0A4Y2JA73"/>
<evidence type="ECO:0000313" key="1">
    <source>
        <dbReference type="EMBL" id="GBM86987.1"/>
    </source>
</evidence>
<comment type="caution">
    <text evidence="1">The sequence shown here is derived from an EMBL/GenBank/DDBJ whole genome shotgun (WGS) entry which is preliminary data.</text>
</comment>
<proteinExistence type="predicted"/>
<name>A0A4Y2JA73_ARAVE</name>
<dbReference type="OrthoDB" id="6412560at2759"/>
<protein>
    <submittedName>
        <fullName evidence="1">Uncharacterized protein</fullName>
    </submittedName>
</protein>
<keyword evidence="2" id="KW-1185">Reference proteome</keyword>
<sequence length="190" mass="21755">MNVQENLAKMKLAGVDFPLVCKPTMAHGSTRYYEADNFYHLLTNLVLNKIHLKESGIVEEPYKPKLIDHLSTPVLNMEESDEKSTDAFHFWKDLKPKAMNPHATGCVHPMKQTLSVSDPPEAMQCIVDKHLQEVQSEMLLFQKQNDVQEDSGVETSDSCDEKKNKICHRTIKHQHSKKYASNCTSLKEMR</sequence>
<dbReference type="Proteomes" id="UP000499080">
    <property type="component" value="Unassembled WGS sequence"/>
</dbReference>
<accession>A0A4Y2JA73</accession>
<dbReference type="EMBL" id="BGPR01003353">
    <property type="protein sequence ID" value="GBM86987.1"/>
    <property type="molecule type" value="Genomic_DNA"/>
</dbReference>
<reference evidence="1 2" key="1">
    <citation type="journal article" date="2019" name="Sci. Rep.">
        <title>Orb-weaving spider Araneus ventricosus genome elucidates the spidroin gene catalogue.</title>
        <authorList>
            <person name="Kono N."/>
            <person name="Nakamura H."/>
            <person name="Ohtoshi R."/>
            <person name="Moran D.A.P."/>
            <person name="Shinohara A."/>
            <person name="Yoshida Y."/>
            <person name="Fujiwara M."/>
            <person name="Mori M."/>
            <person name="Tomita M."/>
            <person name="Arakawa K."/>
        </authorList>
    </citation>
    <scope>NUCLEOTIDE SEQUENCE [LARGE SCALE GENOMIC DNA]</scope>
</reference>
<gene>
    <name evidence="1" type="ORF">AVEN_119904_1</name>
</gene>